<gene>
    <name evidence="2" type="ORF">E2C01_003806</name>
</gene>
<sequence>MTRHGEVIRMEGPVVEELPVMRSMSPSTVFGEHIEIDFSQTLIKDPSQTVKITPSETSFPPSENNTSKKRKKKSERPMRRRVASLVTPRTDQWRASLYPAKCGAQPDSGGDCVL</sequence>
<name>A0A5B7CPP2_PORTR</name>
<organism evidence="2 3">
    <name type="scientific">Portunus trituberculatus</name>
    <name type="common">Swimming crab</name>
    <name type="synonym">Neptunus trituberculatus</name>
    <dbReference type="NCBI Taxonomy" id="210409"/>
    <lineage>
        <taxon>Eukaryota</taxon>
        <taxon>Metazoa</taxon>
        <taxon>Ecdysozoa</taxon>
        <taxon>Arthropoda</taxon>
        <taxon>Crustacea</taxon>
        <taxon>Multicrustacea</taxon>
        <taxon>Malacostraca</taxon>
        <taxon>Eumalacostraca</taxon>
        <taxon>Eucarida</taxon>
        <taxon>Decapoda</taxon>
        <taxon>Pleocyemata</taxon>
        <taxon>Brachyura</taxon>
        <taxon>Eubrachyura</taxon>
        <taxon>Portunoidea</taxon>
        <taxon>Portunidae</taxon>
        <taxon>Portuninae</taxon>
        <taxon>Portunus</taxon>
    </lineage>
</organism>
<comment type="caution">
    <text evidence="2">The sequence shown here is derived from an EMBL/GenBank/DDBJ whole genome shotgun (WGS) entry which is preliminary data.</text>
</comment>
<feature type="compositionally biased region" description="Basic residues" evidence="1">
    <location>
        <begin position="67"/>
        <end position="82"/>
    </location>
</feature>
<reference evidence="2 3" key="1">
    <citation type="submission" date="2019-05" db="EMBL/GenBank/DDBJ databases">
        <title>Another draft genome of Portunus trituberculatus and its Hox gene families provides insights of decapod evolution.</title>
        <authorList>
            <person name="Jeong J.-H."/>
            <person name="Song I."/>
            <person name="Kim S."/>
            <person name="Choi T."/>
            <person name="Kim D."/>
            <person name="Ryu S."/>
            <person name="Kim W."/>
        </authorList>
    </citation>
    <scope>NUCLEOTIDE SEQUENCE [LARGE SCALE GENOMIC DNA]</scope>
    <source>
        <tissue evidence="2">Muscle</tissue>
    </source>
</reference>
<evidence type="ECO:0000256" key="1">
    <source>
        <dbReference type="SAM" id="MobiDB-lite"/>
    </source>
</evidence>
<accession>A0A5B7CPP2</accession>
<evidence type="ECO:0000313" key="2">
    <source>
        <dbReference type="EMBL" id="MPC11148.1"/>
    </source>
</evidence>
<dbReference type="EMBL" id="VSRR010000147">
    <property type="protein sequence ID" value="MPC11148.1"/>
    <property type="molecule type" value="Genomic_DNA"/>
</dbReference>
<dbReference type="AlphaFoldDB" id="A0A5B7CPP2"/>
<evidence type="ECO:0000313" key="3">
    <source>
        <dbReference type="Proteomes" id="UP000324222"/>
    </source>
</evidence>
<dbReference type="Proteomes" id="UP000324222">
    <property type="component" value="Unassembled WGS sequence"/>
</dbReference>
<protein>
    <submittedName>
        <fullName evidence="2">Uncharacterized protein</fullName>
    </submittedName>
</protein>
<feature type="compositionally biased region" description="Polar residues" evidence="1">
    <location>
        <begin position="45"/>
        <end position="65"/>
    </location>
</feature>
<feature type="region of interest" description="Disordered" evidence="1">
    <location>
        <begin position="45"/>
        <end position="87"/>
    </location>
</feature>
<proteinExistence type="predicted"/>
<keyword evidence="3" id="KW-1185">Reference proteome</keyword>